<keyword evidence="13" id="KW-1185">Reference proteome</keyword>
<feature type="domain" description="GAIN-B" evidence="10">
    <location>
        <begin position="2298"/>
        <end position="2455"/>
    </location>
</feature>
<gene>
    <name evidence="12" type="primary">Adgrg4</name>
</gene>
<dbReference type="InterPro" id="IPR057244">
    <property type="entry name" value="GAIN_B"/>
</dbReference>
<dbReference type="Pfam" id="PF00002">
    <property type="entry name" value="7tm_2"/>
    <property type="match status" value="1"/>
</dbReference>
<dbReference type="GO" id="GO:0005886">
    <property type="term" value="C:plasma membrane"/>
    <property type="evidence" value="ECO:0007669"/>
    <property type="project" value="TreeGrafter"/>
</dbReference>
<dbReference type="InterPro" id="IPR000203">
    <property type="entry name" value="GPS"/>
</dbReference>
<evidence type="ECO:0000256" key="7">
    <source>
        <dbReference type="SAM" id="MobiDB-lite"/>
    </source>
</evidence>
<dbReference type="GO" id="GO:0007189">
    <property type="term" value="P:adenylate cyclase-activating G protein-coupled receptor signaling pathway"/>
    <property type="evidence" value="ECO:0007669"/>
    <property type="project" value="TreeGrafter"/>
</dbReference>
<dbReference type="PANTHER" id="PTHR12011:SF277">
    <property type="entry name" value="ADHESION G-PROTEIN COUPLED RECEPTOR G4"/>
    <property type="match status" value="1"/>
</dbReference>
<keyword evidence="6" id="KW-1015">Disulfide bond</keyword>
<feature type="transmembrane region" description="Helical" evidence="8">
    <location>
        <begin position="2550"/>
        <end position="2572"/>
    </location>
</feature>
<feature type="region of interest" description="Disordered" evidence="7">
    <location>
        <begin position="1082"/>
        <end position="1101"/>
    </location>
</feature>
<dbReference type="FunFam" id="1.20.1070.10:FF:000760">
    <property type="entry name" value="Adhesion G protein-coupled receptor G4"/>
    <property type="match status" value="1"/>
</dbReference>
<feature type="signal peptide" evidence="9">
    <location>
        <begin position="1"/>
        <end position="26"/>
    </location>
</feature>
<keyword evidence="4 8" id="KW-1133">Transmembrane helix</keyword>
<evidence type="ECO:0000313" key="13">
    <source>
        <dbReference type="Proteomes" id="UP000694381"/>
    </source>
</evidence>
<keyword evidence="5 8" id="KW-0472">Membrane</keyword>
<evidence type="ECO:0000256" key="6">
    <source>
        <dbReference type="ARBA" id="ARBA00023157"/>
    </source>
</evidence>
<evidence type="ECO:0000256" key="1">
    <source>
        <dbReference type="ARBA" id="ARBA00004141"/>
    </source>
</evidence>
<dbReference type="PROSITE" id="PS50221">
    <property type="entry name" value="GAIN_B"/>
    <property type="match status" value="1"/>
</dbReference>
<accession>A0A8C6W9M4</accession>
<dbReference type="PROSITE" id="PS00650">
    <property type="entry name" value="G_PROTEIN_RECEP_F2_2"/>
    <property type="match status" value="1"/>
</dbReference>
<dbReference type="FunFam" id="2.60.220.50:FF:000018">
    <property type="entry name" value="Adhesion G protein-coupled receptor G6"/>
    <property type="match status" value="1"/>
</dbReference>
<protein>
    <submittedName>
        <fullName evidence="12">Adhesion G protein-coupled receptor G4</fullName>
    </submittedName>
</protein>
<dbReference type="SMART" id="SM00303">
    <property type="entry name" value="GPS"/>
    <property type="match status" value="1"/>
</dbReference>
<feature type="domain" description="G-protein coupled receptors family 2 profile 2" evidence="11">
    <location>
        <begin position="2559"/>
        <end position="2690"/>
    </location>
</feature>
<dbReference type="InterPro" id="IPR017981">
    <property type="entry name" value="GPCR_2-like_7TM"/>
</dbReference>
<keyword evidence="3 9" id="KW-0732">Signal</keyword>
<dbReference type="InterPro" id="IPR017983">
    <property type="entry name" value="GPCR_2_secretin-like_CS"/>
</dbReference>
<sequence length="2828" mass="305948">MKQHMMYQRLYGLILVSSFIFLSVVSENMTIQETSTTVSQQIDLTTPSHIAGLNPQKTVHSSTTMPKSTPVFAANHTTIWYSNTMSSPLATMSASKYLKTSIAETATFAADGLFTSATIPLPTHSTPIRTTNHPYSKKTRTSKMVETVATETFHPTTATNFFATSGITKNSIVSETLAIKSQPTVMKIAPFSVNDSTSVSTTSCHKHKSPDVAGLPTSKSKQESLVSSTARTVSGSTVEEILALTTDIGTMPAFPPQPLLIPTVTPVDSVLPENQMASSLPTTDKKMVFTVHSVLPVETTPAPRTVKTELVHTDFQDVSSLSMDNAIFTSMPKETSSMALYSMTSSPIAGTQSKQTVIDIESTHPALTPGITLHPTLAEDSLFPTIEGLEYTQNTPTADEPMLTLISTKSPSTSKASESGPTSLTDETAYQLSTNDTTWTSRPDQTLLTSMNTTTFLTFMPNENLTSVHQGNATNVDHMFMTTNTTPLETFTKRKATISSDGSTARYTEALFRSTSLLFGNFSSVSEIPSITNQPEFELTTLLLKSIPMSTVAANVLPTVPRETFVPSVDISTLADVTRNFSTQESSSETTQTETNGTSTFGDTMAPLSKSVTTQLSYTTVMRKETTSDHPKGKSTIAAVTGVSPFSAMLEATNESAQMVTASITVSPFPDIEKSATALNNKTATTGVGMNWLSTKLTKTTPKSSYNGTTEIFKSTHWHSETSEGTLVSLSTSVSTETFPEQSASGTRIWGATFSMTPTQKTAMSLSTGVLPPKTAAIHSSTTPQPITYMSSLPVNVSVATYPVTYMVVSDETKVTLPQSSTLARDFSPSVSSGIPTLPAATMPMALVLPLSPTPSTTSTTMSTHRGLFHTISEVPVTSSTKALREVPSVRETLASSPRTASPMITKTITTFPSTSTDIVSPFVHTLVCSKPPPDKVTIVSSTHVSPTTSTLVTSTHVLTFPYTFSRGRDVSMVTYPTETSADSETLPPNTSANKFTTPLNTHISQSSTYFVNTSVTNQLVTDTSVLPPEKEQMNTSIGKTSITTSRTEISPKNSLISSSQSTSLLEITDTEFSETTEISSHQTYLPSETPPGNAPSGNLAASPIGRTQTTQSLTSSSIQGIHTSEIFISLEKTAVPSQVQTITTFLSPDKENASAISESTPWTVGMIASSSFVTNPVSSHQDTSSIDTTTSRTTRPSHPVLIKTTLSHLLSLKCQPKATWVASSTSESTQAFTNGPLNANFTMISPDGITTAFSLSKVPTTFPMETSIPLYQISSLPVNVTAFTSKKVSDILTTPMRKSSETIHPDCSKNVSIGTSGPMPEKFSMPENNSHSSNIAVSSDTSTRIGLLSTLLSSTTPKTTKTAQTSSDITPVAYPGPTSQSMIISSAFTNSEEVEESSKITTIPISSPTESAFPTTITEGTVISVTDTSASSLLSSKNTEAISSIPMTVLSSLLLPNQQSSQEGEAITLGILPGITNSSTDRRTELVNTYSRTTIPEIVLSTIPSDSLHASSDIRVSPSNFMDTPRPIKSVKSTTTHLSFNTRKTTSFELTKKSTSVTTPVLYPLWTPNSATQPSFTSRFYLPHSSEAKFSTPKISTPRTSQMVEFPVWGTRITPNISQSLLIPSWNTPKVGDSQFPTYTTTHVMTSNKMVAETLNSTSESLSIATTNQTSMVSKDIAAMSLISTSEILPTFGLSENTSLSISSGVFTTTSADVERTFEKTATSITPGTIFSSNPIISNATSPFLPWIVSSLPSGSLATLSNPPRVLTSSSREMVESTFPASDLTPTYPFANFTLPFASGSTILTNIVPVPTLGIITSGSLNSLPIFTKTTDDSVPISMSLEASPRTTVTDNSRTVSEPMSFSIKSLSPSITGRTLSIGSLSLSSPTKTSAWSTVPATSASPTLIPPKLTLDSLINVAITTPTSTGSSFPLMSAAMTHPSTTVSSLISTSFETTWMNSTTSFIFAQESASSVTSQSAVSFYSIAMNFSVFDEEPRVLITSVINEFANKWLNSIFQNCEFSLANMAIQIKSRYVNNTFCGLKGNLGYSGYACWVIIKANSSLTSVELISRIRNKIHGNLTHGNFTQDQLTLLVKSDQVVVKKLEPGKCNMDETPSKYKGTYKWLLTDPTETAQTRCIKNERENATRICSVSIQTGKSQWDKPRFKKCKLLQELPNKIVDLANITISDENADDVAEHILNLVNDSPPLDEEETKIIVSKVADISKCDEISVDLTKIILQIISGVTEKQNDSASNLPQVCNEILRIIERAGYKMEFVGTTANFTVARLALAVLQVDHRFEGMAFSIGSSEELTDPEIFLGDIPVGRVLASIYLPTSLSEKIPLNGLQTILFNFFGQTSLFKAQNTTTALTTYVVSASISNTSIQNLADPVVIILKHIQGNWNYDQVYCAFWDFDTNNGLGGWNSSGCKVKETNVNYTICQCNHLTHFGVLMDLSRSTVDAVNERILVIITYTGCGISSIFLGIAMVTYILWEVFYTPPKIYVGVNALLEINQLSFATVHEIGFVKPVSVLTSCLAVLTELIWLLTGQSSQNAPLVCFPTAGIPAITVAMILSVRKDLYGTLSPTTPFCWIKDDPIFYISVVAYFCLIFLTNLSMFCTVLVQLNSVKSQSQKTRRKMILSDLKGIISLTFLLGLTWGFAFFAWGPVRLFFMYLFAICNTLQGFLIFVFYCVMKESVREQWYIHLHCRWLQLDNSSGKMPINVRYKRESRKKTHGRKLLMPSLKSTTTNSSFRSLGSAPGTPSKTIFPNDTFDENHYTLSSVSCETIPNFIRRTLPAEIKTNSIKKQRPFSLNVNKEAQLPPSPGLGKMLNL</sequence>
<name>A0A8C6W9M4_NANGA</name>
<evidence type="ECO:0000256" key="5">
    <source>
        <dbReference type="ARBA" id="ARBA00023136"/>
    </source>
</evidence>
<feature type="region of interest" description="Disordered" evidence="7">
    <location>
        <begin position="199"/>
        <end position="220"/>
    </location>
</feature>
<dbReference type="Pfam" id="PF01825">
    <property type="entry name" value="GPS"/>
    <property type="match status" value="1"/>
</dbReference>
<dbReference type="Gene3D" id="2.60.220.50">
    <property type="match status" value="1"/>
</dbReference>
<evidence type="ECO:0000256" key="4">
    <source>
        <dbReference type="ARBA" id="ARBA00022989"/>
    </source>
</evidence>
<dbReference type="PROSITE" id="PS50261">
    <property type="entry name" value="G_PROTEIN_RECEP_F2_4"/>
    <property type="match status" value="1"/>
</dbReference>
<feature type="transmembrane region" description="Helical" evidence="8">
    <location>
        <begin position="2666"/>
        <end position="2688"/>
    </location>
</feature>
<dbReference type="InterPro" id="IPR046338">
    <property type="entry name" value="GAIN_dom_sf"/>
</dbReference>
<comment type="subcellular location">
    <subcellularLocation>
        <location evidence="1">Membrane</location>
        <topology evidence="1">Multi-pass membrane protein</topology>
    </subcellularLocation>
</comment>
<dbReference type="GO" id="GO:0004930">
    <property type="term" value="F:G protein-coupled receptor activity"/>
    <property type="evidence" value="ECO:0007669"/>
    <property type="project" value="InterPro"/>
</dbReference>
<dbReference type="GeneTree" id="ENSGT00940000162744"/>
<dbReference type="PANTHER" id="PTHR12011">
    <property type="entry name" value="ADHESION G-PROTEIN COUPLED RECEPTOR"/>
    <property type="match status" value="1"/>
</dbReference>
<evidence type="ECO:0000259" key="10">
    <source>
        <dbReference type="PROSITE" id="PS50221"/>
    </source>
</evidence>
<keyword evidence="2 8" id="KW-0812">Transmembrane</keyword>
<dbReference type="InterPro" id="IPR000832">
    <property type="entry name" value="GPCR_2_secretin-like"/>
</dbReference>
<feature type="chain" id="PRO_5034345272" evidence="9">
    <location>
        <begin position="27"/>
        <end position="2828"/>
    </location>
</feature>
<dbReference type="GO" id="GO:0007166">
    <property type="term" value="P:cell surface receptor signaling pathway"/>
    <property type="evidence" value="ECO:0007669"/>
    <property type="project" value="InterPro"/>
</dbReference>
<evidence type="ECO:0000256" key="3">
    <source>
        <dbReference type="ARBA" id="ARBA00022729"/>
    </source>
</evidence>
<dbReference type="Gene3D" id="1.20.1070.10">
    <property type="entry name" value="Rhodopsin 7-helix transmembrane proteins"/>
    <property type="match status" value="1"/>
</dbReference>
<feature type="compositionally biased region" description="Low complexity" evidence="7">
    <location>
        <begin position="580"/>
        <end position="602"/>
    </location>
</feature>
<organism evidence="12 13">
    <name type="scientific">Nannospalax galili</name>
    <name type="common">Northern Israeli blind subterranean mole rat</name>
    <name type="synonym">Spalax galili</name>
    <dbReference type="NCBI Taxonomy" id="1026970"/>
    <lineage>
        <taxon>Eukaryota</taxon>
        <taxon>Metazoa</taxon>
        <taxon>Chordata</taxon>
        <taxon>Craniata</taxon>
        <taxon>Vertebrata</taxon>
        <taxon>Euteleostomi</taxon>
        <taxon>Mammalia</taxon>
        <taxon>Eutheria</taxon>
        <taxon>Euarchontoglires</taxon>
        <taxon>Glires</taxon>
        <taxon>Rodentia</taxon>
        <taxon>Myomorpha</taxon>
        <taxon>Muroidea</taxon>
        <taxon>Spalacidae</taxon>
        <taxon>Spalacinae</taxon>
        <taxon>Nannospalax</taxon>
    </lineage>
</organism>
<dbReference type="Ensembl" id="ENSNGAT00000023692.1">
    <property type="protein sequence ID" value="ENSNGAP00000018050.1"/>
    <property type="gene ID" value="ENSNGAG00000018273.1"/>
</dbReference>
<evidence type="ECO:0000256" key="9">
    <source>
        <dbReference type="SAM" id="SignalP"/>
    </source>
</evidence>
<dbReference type="Proteomes" id="UP000694381">
    <property type="component" value="Unassembled WGS sequence"/>
</dbReference>
<evidence type="ECO:0000256" key="8">
    <source>
        <dbReference type="SAM" id="Phobius"/>
    </source>
</evidence>
<evidence type="ECO:0000256" key="2">
    <source>
        <dbReference type="ARBA" id="ARBA00022692"/>
    </source>
</evidence>
<feature type="compositionally biased region" description="Low complexity" evidence="7">
    <location>
        <begin position="1179"/>
        <end position="1197"/>
    </location>
</feature>
<feature type="transmembrane region" description="Helical" evidence="8">
    <location>
        <begin position="2639"/>
        <end position="2660"/>
    </location>
</feature>
<reference evidence="12" key="1">
    <citation type="submission" date="2025-08" db="UniProtKB">
        <authorList>
            <consortium name="Ensembl"/>
        </authorList>
    </citation>
    <scope>IDENTIFICATION</scope>
</reference>
<evidence type="ECO:0000259" key="11">
    <source>
        <dbReference type="PROSITE" id="PS50261"/>
    </source>
</evidence>
<feature type="region of interest" description="Disordered" evidence="7">
    <location>
        <begin position="580"/>
        <end position="606"/>
    </location>
</feature>
<reference evidence="12" key="2">
    <citation type="submission" date="2025-09" db="UniProtKB">
        <authorList>
            <consortium name="Ensembl"/>
        </authorList>
    </citation>
    <scope>IDENTIFICATION</scope>
</reference>
<evidence type="ECO:0000313" key="12">
    <source>
        <dbReference type="Ensembl" id="ENSNGAP00000018050.1"/>
    </source>
</evidence>
<feature type="transmembrane region" description="Helical" evidence="8">
    <location>
        <begin position="2463"/>
        <end position="2489"/>
    </location>
</feature>
<proteinExistence type="predicted"/>
<feature type="transmembrane region" description="Helical" evidence="8">
    <location>
        <begin position="2592"/>
        <end position="2618"/>
    </location>
</feature>
<feature type="region of interest" description="Disordered" evidence="7">
    <location>
        <begin position="1178"/>
        <end position="1197"/>
    </location>
</feature>